<dbReference type="AlphaFoldDB" id="A0A644XL62"/>
<sequence length="246" mass="28004">MTGEKTKHRRHSTRSFITGMIMGAALLLGAYFTYLLATNDEQETPLLENAVSRNDSLPPLYTLTGFPKVLFDSSLQSIDSIFYRNKWDQLIAMSGYREMDSLFIDSVIRKMYFDSLLTLQNPSADTIILQNDRLLATKNVNVVVQKKIQVANDTTGVDYKYSDAHYVIEYWESPIKFRGFKRTGTHVVLFGLLPKNVGSMAQIESILYIREKQLWYSLPNTPEFSGLTPVTAPQLLDRLEAASKQK</sequence>
<dbReference type="EMBL" id="VSSQ01002702">
    <property type="protein sequence ID" value="MPM16925.1"/>
    <property type="molecule type" value="Genomic_DNA"/>
</dbReference>
<organism evidence="2">
    <name type="scientific">bioreactor metagenome</name>
    <dbReference type="NCBI Taxonomy" id="1076179"/>
    <lineage>
        <taxon>unclassified sequences</taxon>
        <taxon>metagenomes</taxon>
        <taxon>ecological metagenomes</taxon>
    </lineage>
</organism>
<comment type="caution">
    <text evidence="2">The sequence shown here is derived from an EMBL/GenBank/DDBJ whole genome shotgun (WGS) entry which is preliminary data.</text>
</comment>
<proteinExistence type="predicted"/>
<evidence type="ECO:0000313" key="2">
    <source>
        <dbReference type="EMBL" id="MPM16925.1"/>
    </source>
</evidence>
<feature type="transmembrane region" description="Helical" evidence="1">
    <location>
        <begin position="16"/>
        <end position="37"/>
    </location>
</feature>
<keyword evidence="1" id="KW-0812">Transmembrane</keyword>
<accession>A0A644XL62</accession>
<evidence type="ECO:0000256" key="1">
    <source>
        <dbReference type="SAM" id="Phobius"/>
    </source>
</evidence>
<protein>
    <submittedName>
        <fullName evidence="2">Uncharacterized protein</fullName>
    </submittedName>
</protein>
<keyword evidence="1" id="KW-1133">Transmembrane helix</keyword>
<reference evidence="2" key="1">
    <citation type="submission" date="2019-08" db="EMBL/GenBank/DDBJ databases">
        <authorList>
            <person name="Kucharzyk K."/>
            <person name="Murdoch R.W."/>
            <person name="Higgins S."/>
            <person name="Loffler F."/>
        </authorList>
    </citation>
    <scope>NUCLEOTIDE SEQUENCE</scope>
</reference>
<gene>
    <name evidence="2" type="ORF">SDC9_63307</name>
</gene>
<keyword evidence="1" id="KW-0472">Membrane</keyword>
<name>A0A644XL62_9ZZZZ</name>